<dbReference type="InterPro" id="IPR000843">
    <property type="entry name" value="HTH_LacI"/>
</dbReference>
<dbReference type="Gene3D" id="3.40.50.2300">
    <property type="match status" value="2"/>
</dbReference>
<dbReference type="GO" id="GO:0003700">
    <property type="term" value="F:DNA-binding transcription factor activity"/>
    <property type="evidence" value="ECO:0007669"/>
    <property type="project" value="TreeGrafter"/>
</dbReference>
<evidence type="ECO:0000313" key="6">
    <source>
        <dbReference type="EMBL" id="TDO34776.1"/>
    </source>
</evidence>
<protein>
    <submittedName>
        <fullName evidence="6">LacI family transcriptional regulator</fullName>
    </submittedName>
</protein>
<comment type="caution">
    <text evidence="6">The sequence shown here is derived from an EMBL/GenBank/DDBJ whole genome shotgun (WGS) entry which is preliminary data.</text>
</comment>
<dbReference type="AlphaFoldDB" id="A0A4R6JJC4"/>
<keyword evidence="1" id="KW-0678">Repressor</keyword>
<evidence type="ECO:0000256" key="4">
    <source>
        <dbReference type="ARBA" id="ARBA00023163"/>
    </source>
</evidence>
<keyword evidence="7" id="KW-1185">Reference proteome</keyword>
<dbReference type="CDD" id="cd06288">
    <property type="entry name" value="PBP1_sucrose_transcription_regulator"/>
    <property type="match status" value="1"/>
</dbReference>
<dbReference type="InterPro" id="IPR028082">
    <property type="entry name" value="Peripla_BP_I"/>
</dbReference>
<proteinExistence type="predicted"/>
<dbReference type="SMART" id="SM00354">
    <property type="entry name" value="HTH_LACI"/>
    <property type="match status" value="1"/>
</dbReference>
<keyword evidence="3" id="KW-0238">DNA-binding</keyword>
<accession>A0A4R6JJC4</accession>
<evidence type="ECO:0000256" key="2">
    <source>
        <dbReference type="ARBA" id="ARBA00023015"/>
    </source>
</evidence>
<dbReference type="EMBL" id="SNWQ01000025">
    <property type="protein sequence ID" value="TDO34776.1"/>
    <property type="molecule type" value="Genomic_DNA"/>
</dbReference>
<keyword evidence="2" id="KW-0805">Transcription regulation</keyword>
<gene>
    <name evidence="6" type="ORF">EV643_12533</name>
</gene>
<feature type="domain" description="HTH lacI-type" evidence="5">
    <location>
        <begin position="9"/>
        <end position="66"/>
    </location>
</feature>
<dbReference type="CDD" id="cd01392">
    <property type="entry name" value="HTH_LacI"/>
    <property type="match status" value="1"/>
</dbReference>
<dbReference type="Pfam" id="PF13377">
    <property type="entry name" value="Peripla_BP_3"/>
    <property type="match status" value="1"/>
</dbReference>
<dbReference type="Pfam" id="PF00356">
    <property type="entry name" value="LacI"/>
    <property type="match status" value="1"/>
</dbReference>
<evidence type="ECO:0000313" key="7">
    <source>
        <dbReference type="Proteomes" id="UP000295388"/>
    </source>
</evidence>
<evidence type="ECO:0000256" key="3">
    <source>
        <dbReference type="ARBA" id="ARBA00023125"/>
    </source>
</evidence>
<dbReference type="InterPro" id="IPR046335">
    <property type="entry name" value="LacI/GalR-like_sensor"/>
</dbReference>
<dbReference type="GO" id="GO:0000976">
    <property type="term" value="F:transcription cis-regulatory region binding"/>
    <property type="evidence" value="ECO:0007669"/>
    <property type="project" value="TreeGrafter"/>
</dbReference>
<sequence length="345" mass="37316">MVSQKTPRPTMAQVAKLAGVSPTTVSMVINDDPRATSISAPTRDRVAEAIRTLGYRPNYAARGLRTQKSETLGFITDEIATTPFAGDTIRGAQEYAWKRNHLLTVFNTGGDPSVQEAAIEMMLGRQVDGIIFGAMYTREVSPPPRSLERSHAVLLNCYAPGTDYISVIPAEQEGARTATQILTDAGHRRIGFINGPAGYAAKERLKGHRRALKEFGIRYDPSLVRQGNYQSDGGYEQALTLLRRDDAPTALFCANDRTAVGAYYAIMQLGLSIPGDVSVVGYDNQLELAAYASPPLTTIQLPHYEMGYAAAQYLLEGAPSNGQASTVHEIDCPAVLRDSVGPPPN</sequence>
<dbReference type="SUPFAM" id="SSF53822">
    <property type="entry name" value="Periplasmic binding protein-like I"/>
    <property type="match status" value="1"/>
</dbReference>
<evidence type="ECO:0000259" key="5">
    <source>
        <dbReference type="PROSITE" id="PS50932"/>
    </source>
</evidence>
<dbReference type="InterPro" id="IPR010982">
    <property type="entry name" value="Lambda_DNA-bd_dom_sf"/>
</dbReference>
<dbReference type="Gene3D" id="1.10.260.40">
    <property type="entry name" value="lambda repressor-like DNA-binding domains"/>
    <property type="match status" value="1"/>
</dbReference>
<dbReference type="PANTHER" id="PTHR30146">
    <property type="entry name" value="LACI-RELATED TRANSCRIPTIONAL REPRESSOR"/>
    <property type="match status" value="1"/>
</dbReference>
<dbReference type="SUPFAM" id="SSF47413">
    <property type="entry name" value="lambda repressor-like DNA-binding domains"/>
    <property type="match status" value="1"/>
</dbReference>
<evidence type="ECO:0000256" key="1">
    <source>
        <dbReference type="ARBA" id="ARBA00022491"/>
    </source>
</evidence>
<reference evidence="6 7" key="1">
    <citation type="submission" date="2019-03" db="EMBL/GenBank/DDBJ databases">
        <title>Genomic Encyclopedia of Type Strains, Phase III (KMG-III): the genomes of soil and plant-associated and newly described type strains.</title>
        <authorList>
            <person name="Whitman W."/>
        </authorList>
    </citation>
    <scope>NUCLEOTIDE SEQUENCE [LARGE SCALE GENOMIC DNA]</scope>
    <source>
        <strain evidence="6 7">VKM Ac-2527</strain>
    </source>
</reference>
<name>A0A4R6JJC4_9ACTN</name>
<dbReference type="Proteomes" id="UP000295388">
    <property type="component" value="Unassembled WGS sequence"/>
</dbReference>
<dbReference type="PROSITE" id="PS50932">
    <property type="entry name" value="HTH_LACI_2"/>
    <property type="match status" value="1"/>
</dbReference>
<dbReference type="RefSeq" id="WP_133804693.1">
    <property type="nucleotide sequence ID" value="NZ_SNWQ01000025.1"/>
</dbReference>
<organism evidence="6 7">
    <name type="scientific">Kribbella caucasensis</name>
    <dbReference type="NCBI Taxonomy" id="2512215"/>
    <lineage>
        <taxon>Bacteria</taxon>
        <taxon>Bacillati</taxon>
        <taxon>Actinomycetota</taxon>
        <taxon>Actinomycetes</taxon>
        <taxon>Propionibacteriales</taxon>
        <taxon>Kribbellaceae</taxon>
        <taxon>Kribbella</taxon>
    </lineage>
</organism>
<dbReference type="PANTHER" id="PTHR30146:SF148">
    <property type="entry name" value="HTH-TYPE TRANSCRIPTIONAL REPRESSOR PURR-RELATED"/>
    <property type="match status" value="1"/>
</dbReference>
<keyword evidence="4" id="KW-0804">Transcription</keyword>
<dbReference type="OrthoDB" id="9798934at2"/>